<proteinExistence type="predicted"/>
<name>A0ABV9Z228_9HYPH</name>
<dbReference type="EMBL" id="JBHSJF010000002">
    <property type="protein sequence ID" value="MFC5066926.1"/>
    <property type="molecule type" value="Genomic_DNA"/>
</dbReference>
<reference evidence="3" key="1">
    <citation type="journal article" date="2019" name="Int. J. Syst. Evol. Microbiol.">
        <title>The Global Catalogue of Microorganisms (GCM) 10K type strain sequencing project: providing services to taxonomists for standard genome sequencing and annotation.</title>
        <authorList>
            <consortium name="The Broad Institute Genomics Platform"/>
            <consortium name="The Broad Institute Genome Sequencing Center for Infectious Disease"/>
            <person name="Wu L."/>
            <person name="Ma J."/>
        </authorList>
    </citation>
    <scope>NUCLEOTIDE SEQUENCE [LARGE SCALE GENOMIC DNA]</scope>
    <source>
        <strain evidence="3">CGMCC 1.16444</strain>
    </source>
</reference>
<organism evidence="2 3">
    <name type="scientific">Flaviflagellibacter deserti</name>
    <dbReference type="NCBI Taxonomy" id="2267266"/>
    <lineage>
        <taxon>Bacteria</taxon>
        <taxon>Pseudomonadati</taxon>
        <taxon>Pseudomonadota</taxon>
        <taxon>Alphaproteobacteria</taxon>
        <taxon>Hyphomicrobiales</taxon>
        <taxon>Flaviflagellibacter</taxon>
    </lineage>
</organism>
<keyword evidence="1" id="KW-0472">Membrane</keyword>
<evidence type="ECO:0000256" key="1">
    <source>
        <dbReference type="SAM" id="Phobius"/>
    </source>
</evidence>
<keyword evidence="1" id="KW-1133">Transmembrane helix</keyword>
<dbReference type="PANTHER" id="PTHR38468">
    <property type="entry name" value="SLL0939 PROTEIN"/>
    <property type="match status" value="1"/>
</dbReference>
<feature type="transmembrane region" description="Helical" evidence="1">
    <location>
        <begin position="14"/>
        <end position="40"/>
    </location>
</feature>
<dbReference type="Proteomes" id="UP001595796">
    <property type="component" value="Unassembled WGS sequence"/>
</dbReference>
<accession>A0ABV9Z228</accession>
<evidence type="ECO:0000313" key="3">
    <source>
        <dbReference type="Proteomes" id="UP001595796"/>
    </source>
</evidence>
<dbReference type="PANTHER" id="PTHR38468:SF1">
    <property type="entry name" value="SLL0939 PROTEIN"/>
    <property type="match status" value="1"/>
</dbReference>
<evidence type="ECO:0000313" key="2">
    <source>
        <dbReference type="EMBL" id="MFC5066926.1"/>
    </source>
</evidence>
<protein>
    <submittedName>
        <fullName evidence="2">DUF1622 domain-containing protein</fullName>
    </submittedName>
</protein>
<dbReference type="Pfam" id="PF07784">
    <property type="entry name" value="DUF1622"/>
    <property type="match status" value="1"/>
</dbReference>
<dbReference type="RefSeq" id="WP_114957341.1">
    <property type="nucleotide sequence ID" value="NZ_JBHSJF010000002.1"/>
</dbReference>
<gene>
    <name evidence="2" type="ORF">ACFPFW_02740</name>
</gene>
<sequence length="129" mass="14274">MSELLVSLTEASTLAIDLIALCVIVYGTVEAACMVILHVVTARDDGLERRAIWLRYARWLVAGLTFQLAADILETSVAPDWQTVGRLGAIAVIRTFLNYFLDRDLAEIRERNREGLTPRKGEVADVDAA</sequence>
<comment type="caution">
    <text evidence="2">The sequence shown here is derived from an EMBL/GenBank/DDBJ whole genome shotgun (WGS) entry which is preliminary data.</text>
</comment>
<keyword evidence="1" id="KW-0812">Transmembrane</keyword>
<keyword evidence="3" id="KW-1185">Reference proteome</keyword>
<dbReference type="InterPro" id="IPR012427">
    <property type="entry name" value="DUF1622"/>
</dbReference>